<feature type="transmembrane region" description="Helical" evidence="4">
    <location>
        <begin position="175"/>
        <end position="196"/>
    </location>
</feature>
<dbReference type="SMART" id="SM00267">
    <property type="entry name" value="GGDEF"/>
    <property type="match status" value="1"/>
</dbReference>
<sequence>MTRQALSTSRWFPSGLSDTLTNKHHSQDFNFARSEYLHTRVMFVAMVFALLTPIWAMVDYFIIPGALYSNVLLARALMMGALTLVMLITRRSRISLDKVRHSVALLMLSPALFYLAVLLMLGDYQSHDLAGYSFIPFLLVAFLSVFPLTLLESFGIGMIILLLELISQYKGGLLLTPLGWQDLWLLCTLMAISLWANHSQVSTLMRLYRQASLDPLTGLLNRGVLLESLDQLIAKRKEDREDSGKAAPLTLLMLDLDRFKRINDTHGHSIGDQVLKSFASILRGELRESDIIARYGGEEFIIVLPGTPKSDAMGLAERIRHHCEKTRVYNHQGETVSFTTSIGIAELRGDEAIDAMLLRLDNRLYEAKARGRNCIVAT</sequence>
<feature type="transmembrane region" description="Helical" evidence="4">
    <location>
        <begin position="134"/>
        <end position="163"/>
    </location>
</feature>
<comment type="catalytic activity">
    <reaction evidence="3">
        <text>2 GTP = 3',3'-c-di-GMP + 2 diphosphate</text>
        <dbReference type="Rhea" id="RHEA:24898"/>
        <dbReference type="ChEBI" id="CHEBI:33019"/>
        <dbReference type="ChEBI" id="CHEBI:37565"/>
        <dbReference type="ChEBI" id="CHEBI:58805"/>
        <dbReference type="EC" id="2.7.7.65"/>
    </reaction>
</comment>
<organism evidence="6 7">
    <name type="scientific">Terasakiispira papahanaumokuakeensis</name>
    <dbReference type="NCBI Taxonomy" id="197479"/>
    <lineage>
        <taxon>Bacteria</taxon>
        <taxon>Pseudomonadati</taxon>
        <taxon>Pseudomonadota</taxon>
        <taxon>Gammaproteobacteria</taxon>
        <taxon>Oceanospirillales</taxon>
        <taxon>Terasakiispira</taxon>
    </lineage>
</organism>
<protein>
    <recommendedName>
        <fullName evidence="2">diguanylate cyclase</fullName>
        <ecNumber evidence="2">2.7.7.65</ecNumber>
    </recommendedName>
</protein>
<dbReference type="InterPro" id="IPR029787">
    <property type="entry name" value="Nucleotide_cyclase"/>
</dbReference>
<evidence type="ECO:0000313" key="6">
    <source>
        <dbReference type="EMBL" id="ODC03913.1"/>
    </source>
</evidence>
<dbReference type="GO" id="GO:0052621">
    <property type="term" value="F:diguanylate cyclase activity"/>
    <property type="evidence" value="ECO:0007669"/>
    <property type="project" value="UniProtKB-EC"/>
</dbReference>
<dbReference type="InterPro" id="IPR000160">
    <property type="entry name" value="GGDEF_dom"/>
</dbReference>
<dbReference type="STRING" id="197479.BFW38_10555"/>
<dbReference type="PANTHER" id="PTHR45138">
    <property type="entry name" value="REGULATORY COMPONENTS OF SENSORY TRANSDUCTION SYSTEM"/>
    <property type="match status" value="1"/>
</dbReference>
<proteinExistence type="predicted"/>
<feature type="domain" description="GGDEF" evidence="5">
    <location>
        <begin position="247"/>
        <end position="378"/>
    </location>
</feature>
<dbReference type="AlphaFoldDB" id="A0A1E2VAF8"/>
<dbReference type="PANTHER" id="PTHR45138:SF9">
    <property type="entry name" value="DIGUANYLATE CYCLASE DGCM-RELATED"/>
    <property type="match status" value="1"/>
</dbReference>
<keyword evidence="4" id="KW-1133">Transmembrane helix</keyword>
<dbReference type="EC" id="2.7.7.65" evidence="2"/>
<evidence type="ECO:0000256" key="2">
    <source>
        <dbReference type="ARBA" id="ARBA00012528"/>
    </source>
</evidence>
<evidence type="ECO:0000313" key="7">
    <source>
        <dbReference type="Proteomes" id="UP000094291"/>
    </source>
</evidence>
<evidence type="ECO:0000256" key="3">
    <source>
        <dbReference type="ARBA" id="ARBA00034247"/>
    </source>
</evidence>
<dbReference type="PROSITE" id="PS50887">
    <property type="entry name" value="GGDEF"/>
    <property type="match status" value="1"/>
</dbReference>
<dbReference type="EMBL" id="MDTQ01000001">
    <property type="protein sequence ID" value="ODC03913.1"/>
    <property type="molecule type" value="Genomic_DNA"/>
</dbReference>
<feature type="transmembrane region" description="Helical" evidence="4">
    <location>
        <begin position="41"/>
        <end position="62"/>
    </location>
</feature>
<comment type="caution">
    <text evidence="6">The sequence shown here is derived from an EMBL/GenBank/DDBJ whole genome shotgun (WGS) entry which is preliminary data.</text>
</comment>
<dbReference type="FunFam" id="3.30.70.270:FF:000001">
    <property type="entry name" value="Diguanylate cyclase domain protein"/>
    <property type="match status" value="1"/>
</dbReference>
<dbReference type="CDD" id="cd01949">
    <property type="entry name" value="GGDEF"/>
    <property type="match status" value="1"/>
</dbReference>
<evidence type="ECO:0000256" key="4">
    <source>
        <dbReference type="SAM" id="Phobius"/>
    </source>
</evidence>
<accession>A0A1E2VAF8</accession>
<name>A0A1E2VAF8_9GAMM</name>
<dbReference type="Pfam" id="PF00990">
    <property type="entry name" value="GGDEF"/>
    <property type="match status" value="1"/>
</dbReference>
<comment type="cofactor">
    <cofactor evidence="1">
        <name>Mg(2+)</name>
        <dbReference type="ChEBI" id="CHEBI:18420"/>
    </cofactor>
</comment>
<dbReference type="InterPro" id="IPR050469">
    <property type="entry name" value="Diguanylate_Cyclase"/>
</dbReference>
<dbReference type="Proteomes" id="UP000094291">
    <property type="component" value="Unassembled WGS sequence"/>
</dbReference>
<feature type="transmembrane region" description="Helical" evidence="4">
    <location>
        <begin position="68"/>
        <end position="89"/>
    </location>
</feature>
<gene>
    <name evidence="6" type="ORF">BFW38_10555</name>
</gene>
<evidence type="ECO:0000256" key="1">
    <source>
        <dbReference type="ARBA" id="ARBA00001946"/>
    </source>
</evidence>
<dbReference type="SUPFAM" id="SSF55073">
    <property type="entry name" value="Nucleotide cyclase"/>
    <property type="match status" value="1"/>
</dbReference>
<reference evidence="6 7" key="1">
    <citation type="submission" date="2016-08" db="EMBL/GenBank/DDBJ databases">
        <authorList>
            <person name="Seilhamer J.J."/>
        </authorList>
    </citation>
    <scope>NUCLEOTIDE SEQUENCE [LARGE SCALE GENOMIC DNA]</scope>
    <source>
        <strain evidence="6 7">PH27A</strain>
    </source>
</reference>
<keyword evidence="7" id="KW-1185">Reference proteome</keyword>
<evidence type="ECO:0000259" key="5">
    <source>
        <dbReference type="PROSITE" id="PS50887"/>
    </source>
</evidence>
<dbReference type="Gene3D" id="3.30.70.270">
    <property type="match status" value="1"/>
</dbReference>
<dbReference type="InterPro" id="IPR043128">
    <property type="entry name" value="Rev_trsase/Diguanyl_cyclase"/>
</dbReference>
<keyword evidence="4" id="KW-0812">Transmembrane</keyword>
<feature type="transmembrane region" description="Helical" evidence="4">
    <location>
        <begin position="101"/>
        <end position="122"/>
    </location>
</feature>
<dbReference type="NCBIfam" id="TIGR00254">
    <property type="entry name" value="GGDEF"/>
    <property type="match status" value="1"/>
</dbReference>
<keyword evidence="4" id="KW-0472">Membrane</keyword>